<keyword evidence="9" id="KW-0067">ATP-binding</keyword>
<evidence type="ECO:0000256" key="7">
    <source>
        <dbReference type="ARBA" id="ARBA00022741"/>
    </source>
</evidence>
<dbReference type="SMART" id="SM00304">
    <property type="entry name" value="HAMP"/>
    <property type="match status" value="1"/>
</dbReference>
<dbReference type="Pfam" id="PF02518">
    <property type="entry name" value="HATPase_c"/>
    <property type="match status" value="1"/>
</dbReference>
<keyword evidence="7" id="KW-0547">Nucleotide-binding</keyword>
<sequence>MRRIGVTMKLFAFTAFFFLLFYAIILVGQLNLFETFYQHQKTASLEKQLKTFSDTYEKKRWDDRRISREMALFINQNKAQLAILGPEGNVKYDNLFRIVIKDDNGNSIRISLSFLLNSNLRKLLDANLQRGDKIEVQGYFEEQSTKDLFYPVMIHREDGPKDIGNLDTVTNEPLVKISGVITDVVLPSTNQWNSRQGILFLALEEWFPLTDERKSILDNGKMIEEEWTDTISGTRSVVFIRPLMRDGKVSELIIVLASLQQISEAYDALRLFYIYIGIGGIILILLLSSVYTKIISKPLLSLNQVALRMAQLDFSVKSPIRNNDEIGSLSRSLNSLSEKLDDTLKELYDANEQLREDMEQKQRMEQLQKEFISNVSHELKTPLSIVKGYVEGIRDGIGESKRERYLEVILGETDKMEALIKDMLELAKLESKTIKLKKSWFLLSDQVEDIVDKLSNHLGEKELKVVTIIIGEHEVHADQVKTEQMLVNLLMNAIRHATAGSEITVRIENEGECIRMAIDNEGEGIPEDQLETIWERFYRVEKSRNRKTGGTGLGLAIVKQILDLHESRYGAVNTERGVSFYFYL</sequence>
<dbReference type="InterPro" id="IPR004358">
    <property type="entry name" value="Sig_transdc_His_kin-like_C"/>
</dbReference>
<dbReference type="Gene3D" id="6.10.340.10">
    <property type="match status" value="1"/>
</dbReference>
<name>A0A1V4HDQ7_9BACL</name>
<dbReference type="GO" id="GO:0004721">
    <property type="term" value="F:phosphoprotein phosphatase activity"/>
    <property type="evidence" value="ECO:0007669"/>
    <property type="project" value="TreeGrafter"/>
</dbReference>
<keyword evidence="13" id="KW-0812">Transmembrane</keyword>
<protein>
    <recommendedName>
        <fullName evidence="3">histidine kinase</fullName>
        <ecNumber evidence="3">2.7.13.3</ecNumber>
    </recommendedName>
</protein>
<reference evidence="17" key="1">
    <citation type="submission" date="2016-07" db="EMBL/GenBank/DDBJ databases">
        <authorList>
            <person name="Florea S."/>
            <person name="Webb J.S."/>
            <person name="Jaromczyk J."/>
            <person name="Schardl C.L."/>
        </authorList>
    </citation>
    <scope>NUCLEOTIDE SEQUENCE [LARGE SCALE GENOMIC DNA]</scope>
    <source>
        <strain evidence="17">CY1</strain>
    </source>
</reference>
<dbReference type="GO" id="GO:0005886">
    <property type="term" value="C:plasma membrane"/>
    <property type="evidence" value="ECO:0007669"/>
    <property type="project" value="UniProtKB-SubCell"/>
</dbReference>
<evidence type="ECO:0000256" key="11">
    <source>
        <dbReference type="ARBA" id="ARBA00023136"/>
    </source>
</evidence>
<dbReference type="InterPro" id="IPR050351">
    <property type="entry name" value="BphY/WalK/GraS-like"/>
</dbReference>
<dbReference type="Proteomes" id="UP000190626">
    <property type="component" value="Unassembled WGS sequence"/>
</dbReference>
<dbReference type="OrthoDB" id="9762826at2"/>
<evidence type="ECO:0000256" key="9">
    <source>
        <dbReference type="ARBA" id="ARBA00022840"/>
    </source>
</evidence>
<evidence type="ECO:0000256" key="5">
    <source>
        <dbReference type="ARBA" id="ARBA00022553"/>
    </source>
</evidence>
<dbReference type="SUPFAM" id="SSF158472">
    <property type="entry name" value="HAMP domain-like"/>
    <property type="match status" value="1"/>
</dbReference>
<feature type="domain" description="HAMP" evidence="15">
    <location>
        <begin position="293"/>
        <end position="345"/>
    </location>
</feature>
<accession>A0A1V4HDQ7</accession>
<dbReference type="CDD" id="cd00075">
    <property type="entry name" value="HATPase"/>
    <property type="match status" value="1"/>
</dbReference>
<dbReference type="CDD" id="cd00082">
    <property type="entry name" value="HisKA"/>
    <property type="match status" value="1"/>
</dbReference>
<dbReference type="EC" id="2.7.13.3" evidence="3"/>
<keyword evidence="8 16" id="KW-0418">Kinase</keyword>
<dbReference type="InterPro" id="IPR005467">
    <property type="entry name" value="His_kinase_dom"/>
</dbReference>
<evidence type="ECO:0000256" key="1">
    <source>
        <dbReference type="ARBA" id="ARBA00000085"/>
    </source>
</evidence>
<dbReference type="SUPFAM" id="SSF47384">
    <property type="entry name" value="Homodimeric domain of signal transducing histidine kinase"/>
    <property type="match status" value="1"/>
</dbReference>
<dbReference type="CDD" id="cd06225">
    <property type="entry name" value="HAMP"/>
    <property type="match status" value="1"/>
</dbReference>
<dbReference type="InterPro" id="IPR003660">
    <property type="entry name" value="HAMP_dom"/>
</dbReference>
<dbReference type="PANTHER" id="PTHR45453">
    <property type="entry name" value="PHOSPHATE REGULON SENSOR PROTEIN PHOR"/>
    <property type="match status" value="1"/>
</dbReference>
<keyword evidence="11 13" id="KW-0472">Membrane</keyword>
<evidence type="ECO:0000256" key="6">
    <source>
        <dbReference type="ARBA" id="ARBA00022679"/>
    </source>
</evidence>
<dbReference type="InterPro" id="IPR003661">
    <property type="entry name" value="HisK_dim/P_dom"/>
</dbReference>
<dbReference type="STRING" id="1469647.BC351_07810"/>
<dbReference type="SMART" id="SM00388">
    <property type="entry name" value="HisKA"/>
    <property type="match status" value="1"/>
</dbReference>
<organism evidence="16 17">
    <name type="scientific">Paenibacillus ferrarius</name>
    <dbReference type="NCBI Taxonomy" id="1469647"/>
    <lineage>
        <taxon>Bacteria</taxon>
        <taxon>Bacillati</taxon>
        <taxon>Bacillota</taxon>
        <taxon>Bacilli</taxon>
        <taxon>Bacillales</taxon>
        <taxon>Paenibacillaceae</taxon>
        <taxon>Paenibacillus</taxon>
    </lineage>
</organism>
<evidence type="ECO:0000256" key="2">
    <source>
        <dbReference type="ARBA" id="ARBA00004651"/>
    </source>
</evidence>
<evidence type="ECO:0000313" key="16">
    <source>
        <dbReference type="EMBL" id="OPH50549.1"/>
    </source>
</evidence>
<dbReference type="GO" id="GO:0005524">
    <property type="term" value="F:ATP binding"/>
    <property type="evidence" value="ECO:0007669"/>
    <property type="project" value="UniProtKB-KW"/>
</dbReference>
<keyword evidence="5" id="KW-0597">Phosphoprotein</keyword>
<evidence type="ECO:0000256" key="13">
    <source>
        <dbReference type="SAM" id="Phobius"/>
    </source>
</evidence>
<keyword evidence="10" id="KW-0902">Two-component regulatory system</keyword>
<dbReference type="PANTHER" id="PTHR45453:SF3">
    <property type="entry name" value="HISTIDINE KINASE"/>
    <property type="match status" value="1"/>
</dbReference>
<keyword evidence="6" id="KW-0808">Transferase</keyword>
<keyword evidence="13" id="KW-1133">Transmembrane helix</keyword>
<dbReference type="RefSeq" id="WP_079417756.1">
    <property type="nucleotide sequence ID" value="NZ_MBTG01000034.1"/>
</dbReference>
<dbReference type="PROSITE" id="PS50885">
    <property type="entry name" value="HAMP"/>
    <property type="match status" value="1"/>
</dbReference>
<evidence type="ECO:0000256" key="8">
    <source>
        <dbReference type="ARBA" id="ARBA00022777"/>
    </source>
</evidence>
<dbReference type="SMART" id="SM00387">
    <property type="entry name" value="HATPase_c"/>
    <property type="match status" value="1"/>
</dbReference>
<dbReference type="PROSITE" id="PS50109">
    <property type="entry name" value="HIS_KIN"/>
    <property type="match status" value="1"/>
</dbReference>
<dbReference type="AlphaFoldDB" id="A0A1V4HDQ7"/>
<comment type="caution">
    <text evidence="16">The sequence shown here is derived from an EMBL/GenBank/DDBJ whole genome shotgun (WGS) entry which is preliminary data.</text>
</comment>
<dbReference type="InterPro" id="IPR036097">
    <property type="entry name" value="HisK_dim/P_sf"/>
</dbReference>
<dbReference type="InterPro" id="IPR036890">
    <property type="entry name" value="HATPase_C_sf"/>
</dbReference>
<feature type="coiled-coil region" evidence="12">
    <location>
        <begin position="333"/>
        <end position="370"/>
    </location>
</feature>
<dbReference type="InterPro" id="IPR003594">
    <property type="entry name" value="HATPase_dom"/>
</dbReference>
<keyword evidence="12" id="KW-0175">Coiled coil</keyword>
<dbReference type="FunFam" id="3.30.565.10:FF:000006">
    <property type="entry name" value="Sensor histidine kinase WalK"/>
    <property type="match status" value="1"/>
</dbReference>
<evidence type="ECO:0000256" key="4">
    <source>
        <dbReference type="ARBA" id="ARBA00022475"/>
    </source>
</evidence>
<keyword evidence="4" id="KW-1003">Cell membrane</keyword>
<dbReference type="EMBL" id="MBTG01000034">
    <property type="protein sequence ID" value="OPH50549.1"/>
    <property type="molecule type" value="Genomic_DNA"/>
</dbReference>
<proteinExistence type="predicted"/>
<feature type="transmembrane region" description="Helical" evidence="13">
    <location>
        <begin position="272"/>
        <end position="291"/>
    </location>
</feature>
<dbReference type="Pfam" id="PF00672">
    <property type="entry name" value="HAMP"/>
    <property type="match status" value="1"/>
</dbReference>
<dbReference type="FunFam" id="1.10.287.130:FF:000001">
    <property type="entry name" value="Two-component sensor histidine kinase"/>
    <property type="match status" value="1"/>
</dbReference>
<dbReference type="Pfam" id="PF00512">
    <property type="entry name" value="HisKA"/>
    <property type="match status" value="1"/>
</dbReference>
<evidence type="ECO:0000313" key="17">
    <source>
        <dbReference type="Proteomes" id="UP000190626"/>
    </source>
</evidence>
<keyword evidence="17" id="KW-1185">Reference proteome</keyword>
<evidence type="ECO:0000256" key="10">
    <source>
        <dbReference type="ARBA" id="ARBA00023012"/>
    </source>
</evidence>
<dbReference type="SUPFAM" id="SSF55874">
    <property type="entry name" value="ATPase domain of HSP90 chaperone/DNA topoisomerase II/histidine kinase"/>
    <property type="match status" value="1"/>
</dbReference>
<gene>
    <name evidence="16" type="ORF">BC351_07810</name>
</gene>
<comment type="subcellular location">
    <subcellularLocation>
        <location evidence="2">Cell membrane</location>
        <topology evidence="2">Multi-pass membrane protein</topology>
    </subcellularLocation>
</comment>
<comment type="catalytic activity">
    <reaction evidence="1">
        <text>ATP + protein L-histidine = ADP + protein N-phospho-L-histidine.</text>
        <dbReference type="EC" id="2.7.13.3"/>
    </reaction>
</comment>
<dbReference type="Gene3D" id="3.30.565.10">
    <property type="entry name" value="Histidine kinase-like ATPase, C-terminal domain"/>
    <property type="match status" value="1"/>
</dbReference>
<evidence type="ECO:0000259" key="14">
    <source>
        <dbReference type="PROSITE" id="PS50109"/>
    </source>
</evidence>
<evidence type="ECO:0000256" key="3">
    <source>
        <dbReference type="ARBA" id="ARBA00012438"/>
    </source>
</evidence>
<dbReference type="Gene3D" id="1.10.287.130">
    <property type="match status" value="1"/>
</dbReference>
<feature type="domain" description="Histidine kinase" evidence="14">
    <location>
        <begin position="374"/>
        <end position="584"/>
    </location>
</feature>
<dbReference type="PRINTS" id="PR00344">
    <property type="entry name" value="BCTRLSENSOR"/>
</dbReference>
<evidence type="ECO:0000259" key="15">
    <source>
        <dbReference type="PROSITE" id="PS50885"/>
    </source>
</evidence>
<evidence type="ECO:0000256" key="12">
    <source>
        <dbReference type="SAM" id="Coils"/>
    </source>
</evidence>
<dbReference type="GO" id="GO:0016036">
    <property type="term" value="P:cellular response to phosphate starvation"/>
    <property type="evidence" value="ECO:0007669"/>
    <property type="project" value="TreeGrafter"/>
</dbReference>
<dbReference type="GO" id="GO:0000155">
    <property type="term" value="F:phosphorelay sensor kinase activity"/>
    <property type="evidence" value="ECO:0007669"/>
    <property type="project" value="InterPro"/>
</dbReference>